<dbReference type="SUPFAM" id="SSF46548">
    <property type="entry name" value="alpha-helical ferredoxin"/>
    <property type="match status" value="1"/>
</dbReference>
<reference evidence="6" key="1">
    <citation type="submission" date="2020-10" db="EMBL/GenBank/DDBJ databases">
        <authorList>
            <person name="Gilroy R."/>
        </authorList>
    </citation>
    <scope>NUCLEOTIDE SEQUENCE</scope>
    <source>
        <strain evidence="6">ChiBcec16-1751</strain>
    </source>
</reference>
<evidence type="ECO:0000256" key="3">
    <source>
        <dbReference type="ARBA" id="ARBA00023014"/>
    </source>
</evidence>
<dbReference type="InterPro" id="IPR026902">
    <property type="entry name" value="RnfC_N"/>
</dbReference>
<keyword evidence="3" id="KW-0411">Iron-sulfur</keyword>
<gene>
    <name evidence="6" type="ORF">IAA83_04010</name>
</gene>
<dbReference type="InterPro" id="IPR010208">
    <property type="entry name" value="Ion_transpt_RnfC/RsxC"/>
</dbReference>
<dbReference type="PROSITE" id="PS51379">
    <property type="entry name" value="4FE4S_FER_2"/>
    <property type="match status" value="2"/>
</dbReference>
<accession>A0A9D1JST1</accession>
<dbReference type="GO" id="GO:0009055">
    <property type="term" value="F:electron transfer activity"/>
    <property type="evidence" value="ECO:0007669"/>
    <property type="project" value="InterPro"/>
</dbReference>
<evidence type="ECO:0000259" key="5">
    <source>
        <dbReference type="PROSITE" id="PS51379"/>
    </source>
</evidence>
<proteinExistence type="predicted"/>
<dbReference type="Proteomes" id="UP000886741">
    <property type="component" value="Unassembled WGS sequence"/>
</dbReference>
<dbReference type="InterPro" id="IPR037225">
    <property type="entry name" value="Nuo51_FMN-bd_sf"/>
</dbReference>
<dbReference type="Pfam" id="PF13375">
    <property type="entry name" value="RnfC_N"/>
    <property type="match status" value="1"/>
</dbReference>
<dbReference type="InterPro" id="IPR017900">
    <property type="entry name" value="4Fe4S_Fe_S_CS"/>
</dbReference>
<evidence type="ECO:0000256" key="4">
    <source>
        <dbReference type="SAM" id="MobiDB-lite"/>
    </source>
</evidence>
<evidence type="ECO:0000256" key="1">
    <source>
        <dbReference type="ARBA" id="ARBA00022723"/>
    </source>
</evidence>
<evidence type="ECO:0000256" key="2">
    <source>
        <dbReference type="ARBA" id="ARBA00023004"/>
    </source>
</evidence>
<dbReference type="EMBL" id="DVJJ01000063">
    <property type="protein sequence ID" value="HIS64521.1"/>
    <property type="molecule type" value="Genomic_DNA"/>
</dbReference>
<comment type="caution">
    <text evidence="6">The sequence shown here is derived from an EMBL/GenBank/DDBJ whole genome shotgun (WGS) entry which is preliminary data.</text>
</comment>
<keyword evidence="2" id="KW-0408">Iron</keyword>
<keyword evidence="1" id="KW-0479">Metal-binding</keyword>
<feature type="domain" description="4Fe-4S ferredoxin-type" evidence="5">
    <location>
        <begin position="343"/>
        <end position="372"/>
    </location>
</feature>
<evidence type="ECO:0000313" key="6">
    <source>
        <dbReference type="EMBL" id="HIS64521.1"/>
    </source>
</evidence>
<sequence length="376" mass="39178">MLPWNRGVPMGRAVTTPPTSLPQQERIILPLPRGETPLVRVGDPVSRGQRVADGNGDPLPLYASVSGTVAALDTMELAAGGSCLALILQNDGLDTAADPLELPDDEDALWDSGVRLPGGRPLAQAVTQAAPGLDTLILSAMDREPWHCTEDAALCLDADAVAAGLAFLNRLLHPRRTLLAVGAGQHQAAHAAAPLDCTVMTVPQRYPLSHPQLLAESLGRLPPGQPPQEGDVLVLPVSAVAAFGAALQGTPPIRQRVSVAWKRGHALIDAPMGAPLSAILEAAAAPDGPLLLGGPMTGSPLRHADGPLVPGITSLCVLPPRRHRNGTPCIRCGRCAAVCPMDRQPWLGIGHCLHCGACRYVCPAAGYTPSKEEVLL</sequence>
<name>A0A9D1JST1_9FIRM</name>
<feature type="domain" description="4Fe-4S ferredoxin-type" evidence="5">
    <location>
        <begin position="320"/>
        <end position="342"/>
    </location>
</feature>
<dbReference type="GO" id="GO:0051539">
    <property type="term" value="F:4 iron, 4 sulfur cluster binding"/>
    <property type="evidence" value="ECO:0007669"/>
    <property type="project" value="InterPro"/>
</dbReference>
<dbReference type="GO" id="GO:0016020">
    <property type="term" value="C:membrane"/>
    <property type="evidence" value="ECO:0007669"/>
    <property type="project" value="InterPro"/>
</dbReference>
<reference evidence="6" key="2">
    <citation type="journal article" date="2021" name="PeerJ">
        <title>Extensive microbial diversity within the chicken gut microbiome revealed by metagenomics and culture.</title>
        <authorList>
            <person name="Gilroy R."/>
            <person name="Ravi A."/>
            <person name="Getino M."/>
            <person name="Pursley I."/>
            <person name="Horton D.L."/>
            <person name="Alikhan N.F."/>
            <person name="Baker D."/>
            <person name="Gharbi K."/>
            <person name="Hall N."/>
            <person name="Watson M."/>
            <person name="Adriaenssens E.M."/>
            <person name="Foster-Nyarko E."/>
            <person name="Jarju S."/>
            <person name="Secka A."/>
            <person name="Antonio M."/>
            <person name="Oren A."/>
            <person name="Chaudhuri R.R."/>
            <person name="La Ragione R."/>
            <person name="Hildebrand F."/>
            <person name="Pallen M.J."/>
        </authorList>
    </citation>
    <scope>NUCLEOTIDE SEQUENCE</scope>
    <source>
        <strain evidence="6">ChiBcec16-1751</strain>
    </source>
</reference>
<dbReference type="InterPro" id="IPR017896">
    <property type="entry name" value="4Fe4S_Fe-S-bd"/>
</dbReference>
<dbReference type="GO" id="GO:0046872">
    <property type="term" value="F:metal ion binding"/>
    <property type="evidence" value="ECO:0007669"/>
    <property type="project" value="UniProtKB-KW"/>
</dbReference>
<organism evidence="6 7">
    <name type="scientific">Candidatus Avoscillospira avistercoris</name>
    <dbReference type="NCBI Taxonomy" id="2840707"/>
    <lineage>
        <taxon>Bacteria</taxon>
        <taxon>Bacillati</taxon>
        <taxon>Bacillota</taxon>
        <taxon>Clostridia</taxon>
        <taxon>Eubacteriales</taxon>
        <taxon>Oscillospiraceae</taxon>
        <taxon>Oscillospiraceae incertae sedis</taxon>
        <taxon>Candidatus Avoscillospira</taxon>
    </lineage>
</organism>
<dbReference type="PANTHER" id="PTHR43034:SF2">
    <property type="entry name" value="ION-TRANSLOCATING OXIDOREDUCTASE COMPLEX SUBUNIT C"/>
    <property type="match status" value="1"/>
</dbReference>
<dbReference type="SUPFAM" id="SSF142019">
    <property type="entry name" value="Nqo1 FMN-binding domain-like"/>
    <property type="match status" value="1"/>
</dbReference>
<feature type="region of interest" description="Disordered" evidence="4">
    <location>
        <begin position="1"/>
        <end position="22"/>
    </location>
</feature>
<protein>
    <recommendedName>
        <fullName evidence="5">4Fe-4S ferredoxin-type domain-containing protein</fullName>
    </recommendedName>
</protein>
<dbReference type="AlphaFoldDB" id="A0A9D1JST1"/>
<dbReference type="PANTHER" id="PTHR43034">
    <property type="entry name" value="ION-TRANSLOCATING OXIDOREDUCTASE COMPLEX SUBUNIT C"/>
    <property type="match status" value="1"/>
</dbReference>
<evidence type="ECO:0000313" key="7">
    <source>
        <dbReference type="Proteomes" id="UP000886741"/>
    </source>
</evidence>
<dbReference type="PROSITE" id="PS00198">
    <property type="entry name" value="4FE4S_FER_1"/>
    <property type="match status" value="2"/>
</dbReference>